<accession>A0ABQ3PMN0</accession>
<evidence type="ECO:0000256" key="1">
    <source>
        <dbReference type="SAM" id="MobiDB-lite"/>
    </source>
</evidence>
<reference evidence="2" key="1">
    <citation type="submission" date="2024-05" db="EMBL/GenBank/DDBJ databases">
        <title>Whole genome shotgun sequence of Streptomyces hydrogenans NBRC 13475.</title>
        <authorList>
            <person name="Komaki H."/>
            <person name="Tamura T."/>
        </authorList>
    </citation>
    <scope>NUCLEOTIDE SEQUENCE</scope>
    <source>
        <strain evidence="2">NBRC 13475</strain>
    </source>
</reference>
<feature type="compositionally biased region" description="Gly residues" evidence="1">
    <location>
        <begin position="9"/>
        <end position="20"/>
    </location>
</feature>
<sequence>MNGTPPGGPGTGGQDAGGRGPARVWNRPGLPALSYRVGGHREFLDAMLARLSPDGDRTPSAALTTREPDDPSIALLDAWAVLADVLTFYQERIANEGFLRTATEQESLTRLGRLVGHRPRPALAATAHLAYTLDPGTSCVVPAGSQVRSEPEPGGLPTVFETTGDLTARAEWSTLPVRTTLPTRLTPDVATGIASVDVDGVQHALRPGDRLLFTYPDGRLNLTRLVTDVERDPVLGRTTVRLRVPDPPRQLDNAVEALREDMEAAAERAPSRGPFEDLLETLRDVRERAEELRDPDTLAARLDRGLRRLRERLSGLGDDVDADTLAERAAVRLATVEDAVRRLAEEPAPAAPAGEEAVLRDLGSPGGRVVHAVDPLLHALGPGEPPPRPAPAVADALGPGSDALPRLLAGNRPGLTESLYRALSAVSVPATAPPGVRHFRVAATPLGASIPDDGRVRRLLRAAAPSRSEGSPLANDVLLLDAVHEAIQPGGWIAVQVAGRPRVRVIRVVEVSRLSVANDQDALRVTRLRLAEPWTEDCEDVPVRRATTVWAAGEPLVLAPSPDTTDLAGGTVPLDGVFEGLAPGRLLVVSGERTDVVPEDGTATGRRAGVPGSELAVLARVQHAFDGTSSDDRVRSTLLLTAPLAHRYRRDTVVVHGNVVPATAGETVTEVLGSGDATRAGQVLPLRRDPLVWLPSANADGGEESLTVRVDDVAWRRTADLSEAGPAAQVFSVRAGPGGRTAVQFGDGRQGARLPTGTENVTARYRVGGGRAGNAPAGRINQVVSRPLGVSGVTNPLPATGGADADGPTELRRAIPLRQAALDRLVSVQDFQSFARAFAGVGKAVARRCVDDGRPVLHVTVAAADDAPLDASSPLLTALRTALRRYGDPALPVRVEPCERVRLVIVMGVRAAPGHLPEKVERRVREALADRLGFAGAHLGRPVYLSAVVAAAHTVPGVDFVDVDAFGGVPEGADAASVVRFAEHPSVVACVPALPAGPRLVRAPAPSGGAPDPAAAVDTAQAPTVLRRPAVAPGPAGVRTAGAAPRPVMRPAQLVLLDPAVPGTVILRRMP</sequence>
<keyword evidence="3" id="KW-1185">Reference proteome</keyword>
<comment type="caution">
    <text evidence="2">The sequence shown here is derived from an EMBL/GenBank/DDBJ whole genome shotgun (WGS) entry which is preliminary data.</text>
</comment>
<dbReference type="NCBIfam" id="TIGR02243">
    <property type="entry name" value="putative baseplate assembly protein"/>
    <property type="match status" value="1"/>
</dbReference>
<dbReference type="Proteomes" id="UP001052739">
    <property type="component" value="Unassembled WGS sequence"/>
</dbReference>
<evidence type="ECO:0000313" key="3">
    <source>
        <dbReference type="Proteomes" id="UP001052739"/>
    </source>
</evidence>
<dbReference type="EMBL" id="BNDW01000102">
    <property type="protein sequence ID" value="GHI26286.1"/>
    <property type="molecule type" value="Genomic_DNA"/>
</dbReference>
<protein>
    <recommendedName>
        <fullName evidence="4">Baseplate assembly protein</fullName>
    </recommendedName>
</protein>
<feature type="region of interest" description="Disordered" evidence="1">
    <location>
        <begin position="1"/>
        <end position="25"/>
    </location>
</feature>
<evidence type="ECO:0000313" key="2">
    <source>
        <dbReference type="EMBL" id="GHI26286.1"/>
    </source>
</evidence>
<organism evidence="2 3">
    <name type="scientific">Streptomyces hydrogenans</name>
    <dbReference type="NCBI Taxonomy" id="1873719"/>
    <lineage>
        <taxon>Bacteria</taxon>
        <taxon>Bacillati</taxon>
        <taxon>Actinomycetota</taxon>
        <taxon>Actinomycetes</taxon>
        <taxon>Kitasatosporales</taxon>
        <taxon>Streptomycetaceae</taxon>
        <taxon>Streptomyces</taxon>
    </lineage>
</organism>
<proteinExistence type="predicted"/>
<name>A0ABQ3PMN0_9ACTN</name>
<dbReference type="InterPro" id="IPR011749">
    <property type="entry name" value="CHP02243"/>
</dbReference>
<dbReference type="RefSeq" id="WP_226652711.1">
    <property type="nucleotide sequence ID" value="NZ_BNDW01000102.1"/>
</dbReference>
<evidence type="ECO:0008006" key="4">
    <source>
        <dbReference type="Google" id="ProtNLM"/>
    </source>
</evidence>
<gene>
    <name evidence="2" type="ORF">Shyd_76570</name>
</gene>